<comment type="caution">
    <text evidence="2">The sequence shown here is derived from an EMBL/GenBank/DDBJ whole genome shotgun (WGS) entry which is preliminary data.</text>
</comment>
<dbReference type="SUPFAM" id="SSF53850">
    <property type="entry name" value="Periplasmic binding protein-like II"/>
    <property type="match status" value="1"/>
</dbReference>
<evidence type="ECO:0000313" key="2">
    <source>
        <dbReference type="EMBL" id="HIZ37553.1"/>
    </source>
</evidence>
<dbReference type="Proteomes" id="UP000824037">
    <property type="component" value="Unassembled WGS sequence"/>
</dbReference>
<evidence type="ECO:0000256" key="1">
    <source>
        <dbReference type="SAM" id="MobiDB-lite"/>
    </source>
</evidence>
<dbReference type="InterPro" id="IPR006059">
    <property type="entry name" value="SBP"/>
</dbReference>
<feature type="region of interest" description="Disordered" evidence="1">
    <location>
        <begin position="54"/>
        <end position="73"/>
    </location>
</feature>
<dbReference type="Pfam" id="PF13416">
    <property type="entry name" value="SBP_bac_8"/>
    <property type="match status" value="1"/>
</dbReference>
<proteinExistence type="predicted"/>
<reference evidence="2" key="1">
    <citation type="journal article" date="2021" name="PeerJ">
        <title>Extensive microbial diversity within the chicken gut microbiome revealed by metagenomics and culture.</title>
        <authorList>
            <person name="Gilroy R."/>
            <person name="Ravi A."/>
            <person name="Getino M."/>
            <person name="Pursley I."/>
            <person name="Horton D.L."/>
            <person name="Alikhan N.F."/>
            <person name="Baker D."/>
            <person name="Gharbi K."/>
            <person name="Hall N."/>
            <person name="Watson M."/>
            <person name="Adriaenssens E.M."/>
            <person name="Foster-Nyarko E."/>
            <person name="Jarju S."/>
            <person name="Secka A."/>
            <person name="Antonio M."/>
            <person name="Oren A."/>
            <person name="Chaudhuri R.R."/>
            <person name="La Ragione R."/>
            <person name="Hildebrand F."/>
            <person name="Pallen M.J."/>
        </authorList>
    </citation>
    <scope>NUCLEOTIDE SEQUENCE</scope>
    <source>
        <strain evidence="2">ChiGjej4B4-7305</strain>
    </source>
</reference>
<dbReference type="InterPro" id="IPR050490">
    <property type="entry name" value="Bact_solute-bd_prot1"/>
</dbReference>
<reference evidence="2" key="2">
    <citation type="submission" date="2021-04" db="EMBL/GenBank/DDBJ databases">
        <authorList>
            <person name="Gilroy R."/>
        </authorList>
    </citation>
    <scope>NUCLEOTIDE SEQUENCE</scope>
    <source>
        <strain evidence="2">ChiGjej4B4-7305</strain>
    </source>
</reference>
<evidence type="ECO:0000313" key="3">
    <source>
        <dbReference type="Proteomes" id="UP000824037"/>
    </source>
</evidence>
<name>A0A9D2J5P9_9MICO</name>
<accession>A0A9D2J5P9</accession>
<dbReference type="PANTHER" id="PTHR43649">
    <property type="entry name" value="ARABINOSE-BINDING PROTEIN-RELATED"/>
    <property type="match status" value="1"/>
</dbReference>
<sequence>MESIRGVVRGADRMAAATRPHTIQALRESGVSRRGLLQVIGAGAGAAVLTGCGPLSSGGGEEEDGDGSGSQAAEIGVKPAEGTSGYDFLVAVGDSVTEANPEFTYTYTFVNTKVRPQIEQRWRAGNPPDTDYEVFNAQVPATHDFVENLLDLTPYMDEEVDGGGSWRDSFVDGAILETELDGKIYGVVTDTSLVALFYNIQIFDDLGLTPPATWDELLEVSSSLINEGIDPIAVTGMYEPYMGMWLDYLFQRAVGYEVARDAAFSGDYADPSYLSAAERFQELRDQGAFLNGFQGTDFTAVQMEFFQGNAAMILMGTWLTAEMQDSIPEDFQLGVAPFPQLEEGGEDNSFTSASNIMVVNKDSQSIDAAIAYMRRLTSVETQTARAAEQNAVSAVEGVPGPPGVEGFEELFANAGELNYRYFGTEFVPDRHTAYYREVARFFFGEQDAAQFIDSLTEAMSQDF</sequence>
<protein>
    <submittedName>
        <fullName evidence="2">Extracellular solute-binding protein</fullName>
    </submittedName>
</protein>
<organism evidence="2 3">
    <name type="scientific">Candidatus Ruania gallistercoris</name>
    <dbReference type="NCBI Taxonomy" id="2838746"/>
    <lineage>
        <taxon>Bacteria</taxon>
        <taxon>Bacillati</taxon>
        <taxon>Actinomycetota</taxon>
        <taxon>Actinomycetes</taxon>
        <taxon>Micrococcales</taxon>
        <taxon>Ruaniaceae</taxon>
        <taxon>Ruania</taxon>
    </lineage>
</organism>
<dbReference type="Gene3D" id="3.40.190.10">
    <property type="entry name" value="Periplasmic binding protein-like II"/>
    <property type="match status" value="2"/>
</dbReference>
<dbReference type="EMBL" id="DXBY01000301">
    <property type="protein sequence ID" value="HIZ37553.1"/>
    <property type="molecule type" value="Genomic_DNA"/>
</dbReference>
<gene>
    <name evidence="2" type="ORF">H9815_17385</name>
</gene>
<dbReference type="AlphaFoldDB" id="A0A9D2J5P9"/>